<comment type="caution">
    <text evidence="1">The sequence shown here is derived from an EMBL/GenBank/DDBJ whole genome shotgun (WGS) entry which is preliminary data.</text>
</comment>
<evidence type="ECO:0000313" key="1">
    <source>
        <dbReference type="EMBL" id="EHM45229.1"/>
    </source>
</evidence>
<sequence>MARPHTGLWRLRYTRYPGSRLRSGTPAAQVAVRLVLLGSPPDTVHGAALRGTDPSSLLTWGRQHNAVPGAGIHPCCSGLQVQGTANSPTSAALPRAGRLCAVRRKAVFDIIHHFPPFINITFHFFQKRSLQPDKLCYNI</sequence>
<dbReference type="HOGENOM" id="CLU_1842163_0_0_9"/>
<proteinExistence type="predicted"/>
<organism evidence="1 2">
    <name type="scientific">Flavonifractor plautii ATCC 29863</name>
    <dbReference type="NCBI Taxonomy" id="411475"/>
    <lineage>
        <taxon>Bacteria</taxon>
        <taxon>Bacillati</taxon>
        <taxon>Bacillota</taxon>
        <taxon>Clostridia</taxon>
        <taxon>Eubacteriales</taxon>
        <taxon>Oscillospiraceae</taxon>
        <taxon>Flavonifractor</taxon>
    </lineage>
</organism>
<dbReference type="AntiFam" id="ANF00028">
    <property type="entry name" value="Antisense to SRP RNA"/>
</dbReference>
<dbReference type="EMBL" id="AGCK01000215">
    <property type="protein sequence ID" value="EHM45229.1"/>
    <property type="molecule type" value="Genomic_DNA"/>
</dbReference>
<dbReference type="AlphaFoldDB" id="G9YSQ4"/>
<name>G9YSQ4_FLAPL</name>
<dbReference type="Proteomes" id="UP000004459">
    <property type="component" value="Unassembled WGS sequence"/>
</dbReference>
<gene>
    <name evidence="1" type="ORF">HMPREF0372_02563</name>
</gene>
<evidence type="ECO:0000313" key="2">
    <source>
        <dbReference type="Proteomes" id="UP000004459"/>
    </source>
</evidence>
<accession>G9YSQ4</accession>
<dbReference type="PATRIC" id="fig|411475.3.peg.2216"/>
<protein>
    <submittedName>
        <fullName evidence="1">Uncharacterized protein</fullName>
    </submittedName>
</protein>
<reference evidence="1 2" key="1">
    <citation type="submission" date="2011-08" db="EMBL/GenBank/DDBJ databases">
        <authorList>
            <person name="Weinstock G."/>
            <person name="Sodergren E."/>
            <person name="Clifton S."/>
            <person name="Fulton L."/>
            <person name="Fulton B."/>
            <person name="Courtney L."/>
            <person name="Fronick C."/>
            <person name="Harrison M."/>
            <person name="Strong C."/>
            <person name="Farmer C."/>
            <person name="Delahaunty K."/>
            <person name="Markovic C."/>
            <person name="Hall O."/>
            <person name="Minx P."/>
            <person name="Tomlinson C."/>
            <person name="Mitreva M."/>
            <person name="Hou S."/>
            <person name="Chen J."/>
            <person name="Wollam A."/>
            <person name="Pepin K.H."/>
            <person name="Johnson M."/>
            <person name="Bhonagiri V."/>
            <person name="Zhang X."/>
            <person name="Suruliraj S."/>
            <person name="Warren W."/>
            <person name="Chinwalla A."/>
            <person name="Mardis E.R."/>
            <person name="Wilson R.K."/>
        </authorList>
    </citation>
    <scope>NUCLEOTIDE SEQUENCE [LARGE SCALE GENOMIC DNA]</scope>
    <source>
        <strain evidence="1 2">ATCC 29863</strain>
    </source>
</reference>